<comment type="caution">
    <text evidence="1">The sequence shown here is derived from an EMBL/GenBank/DDBJ whole genome shotgun (WGS) entry which is preliminary data.</text>
</comment>
<dbReference type="Proteomes" id="UP000499080">
    <property type="component" value="Unassembled WGS sequence"/>
</dbReference>
<name>A0A4Y2NZP1_ARAVE</name>
<dbReference type="EMBL" id="BGPR01130405">
    <property type="protein sequence ID" value="GBN44544.1"/>
    <property type="molecule type" value="Genomic_DNA"/>
</dbReference>
<reference evidence="1 2" key="1">
    <citation type="journal article" date="2019" name="Sci. Rep.">
        <title>Orb-weaving spider Araneus ventricosus genome elucidates the spidroin gene catalogue.</title>
        <authorList>
            <person name="Kono N."/>
            <person name="Nakamura H."/>
            <person name="Ohtoshi R."/>
            <person name="Moran D.A.P."/>
            <person name="Shinohara A."/>
            <person name="Yoshida Y."/>
            <person name="Fujiwara M."/>
            <person name="Mori M."/>
            <person name="Tomita M."/>
            <person name="Arakawa K."/>
        </authorList>
    </citation>
    <scope>NUCLEOTIDE SEQUENCE [LARGE SCALE GENOMIC DNA]</scope>
</reference>
<accession>A0A4Y2NZP1</accession>
<proteinExistence type="predicted"/>
<dbReference type="AlphaFoldDB" id="A0A4Y2NZP1"/>
<gene>
    <name evidence="1" type="ORF">AVEN_176763_1</name>
</gene>
<sequence>MSDESLAVFDWGPERLRRQGISIDQFKKVLPHLDWEVKTRLRPNIAVSKVALIGQPTVGRNTLGCRFERIDDEASIEEVPARSSRDYSVYRLYRTPRFRQPISVNLRILIFDFWWEGPSPPDYIANCNDYCALVYCCENNTQRREIRAFFTAELPRIQRNYLVPFPPYLIVGTKSDLREGLQLDPVLFTEEEGHLLARR</sequence>
<keyword evidence="2" id="KW-1185">Reference proteome</keyword>
<feature type="non-terminal residue" evidence="1">
    <location>
        <position position="199"/>
    </location>
</feature>
<organism evidence="1 2">
    <name type="scientific">Araneus ventricosus</name>
    <name type="common">Orbweaver spider</name>
    <name type="synonym">Epeira ventricosa</name>
    <dbReference type="NCBI Taxonomy" id="182803"/>
    <lineage>
        <taxon>Eukaryota</taxon>
        <taxon>Metazoa</taxon>
        <taxon>Ecdysozoa</taxon>
        <taxon>Arthropoda</taxon>
        <taxon>Chelicerata</taxon>
        <taxon>Arachnida</taxon>
        <taxon>Araneae</taxon>
        <taxon>Araneomorphae</taxon>
        <taxon>Entelegynae</taxon>
        <taxon>Araneoidea</taxon>
        <taxon>Araneidae</taxon>
        <taxon>Araneus</taxon>
    </lineage>
</organism>
<evidence type="ECO:0000313" key="2">
    <source>
        <dbReference type="Proteomes" id="UP000499080"/>
    </source>
</evidence>
<protein>
    <submittedName>
        <fullName evidence="1">Uncharacterized protein</fullName>
    </submittedName>
</protein>
<evidence type="ECO:0000313" key="1">
    <source>
        <dbReference type="EMBL" id="GBN44544.1"/>
    </source>
</evidence>
<dbReference type="InterPro" id="IPR027417">
    <property type="entry name" value="P-loop_NTPase"/>
</dbReference>
<dbReference type="SUPFAM" id="SSF52540">
    <property type="entry name" value="P-loop containing nucleoside triphosphate hydrolases"/>
    <property type="match status" value="1"/>
</dbReference>